<comment type="caution">
    <text evidence="1">The sequence shown here is derived from an EMBL/GenBank/DDBJ whole genome shotgun (WGS) entry which is preliminary data.</text>
</comment>
<protein>
    <submittedName>
        <fullName evidence="1">Uncharacterized protein</fullName>
    </submittedName>
</protein>
<name>X1S4P6_9ZZZZ</name>
<accession>X1S4P6</accession>
<proteinExistence type="predicted"/>
<dbReference type="AlphaFoldDB" id="X1S4P6"/>
<reference evidence="1" key="1">
    <citation type="journal article" date="2014" name="Front. Microbiol.">
        <title>High frequency of phylogenetically diverse reductive dehalogenase-homologous genes in deep subseafloor sedimentary metagenomes.</title>
        <authorList>
            <person name="Kawai M."/>
            <person name="Futagami T."/>
            <person name="Toyoda A."/>
            <person name="Takaki Y."/>
            <person name="Nishi S."/>
            <person name="Hori S."/>
            <person name="Arai W."/>
            <person name="Tsubouchi T."/>
            <person name="Morono Y."/>
            <person name="Uchiyama I."/>
            <person name="Ito T."/>
            <person name="Fujiyama A."/>
            <person name="Inagaki F."/>
            <person name="Takami H."/>
        </authorList>
    </citation>
    <scope>NUCLEOTIDE SEQUENCE</scope>
    <source>
        <strain evidence="1">Expedition CK06-06</strain>
    </source>
</reference>
<organism evidence="1">
    <name type="scientific">marine sediment metagenome</name>
    <dbReference type="NCBI Taxonomy" id="412755"/>
    <lineage>
        <taxon>unclassified sequences</taxon>
        <taxon>metagenomes</taxon>
        <taxon>ecological metagenomes</taxon>
    </lineage>
</organism>
<sequence length="35" mass="3827">GRQAGAPYALAHLKKNHKISVFSLRTGLLADSRSY</sequence>
<feature type="non-terminal residue" evidence="1">
    <location>
        <position position="1"/>
    </location>
</feature>
<evidence type="ECO:0000313" key="1">
    <source>
        <dbReference type="EMBL" id="GAI62779.1"/>
    </source>
</evidence>
<gene>
    <name evidence="1" type="ORF">S06H3_67010</name>
</gene>
<dbReference type="EMBL" id="BARV01046067">
    <property type="protein sequence ID" value="GAI62779.1"/>
    <property type="molecule type" value="Genomic_DNA"/>
</dbReference>